<dbReference type="PROSITE" id="PS51007">
    <property type="entry name" value="CYTC"/>
    <property type="match status" value="1"/>
</dbReference>
<dbReference type="Pfam" id="PF00034">
    <property type="entry name" value="Cytochrom_C"/>
    <property type="match status" value="1"/>
</dbReference>
<dbReference type="InterPro" id="IPR036909">
    <property type="entry name" value="Cyt_c-like_dom_sf"/>
</dbReference>
<evidence type="ECO:0000256" key="2">
    <source>
        <dbReference type="ARBA" id="ARBA00022723"/>
    </source>
</evidence>
<dbReference type="GO" id="GO:0009055">
    <property type="term" value="F:electron transfer activity"/>
    <property type="evidence" value="ECO:0007669"/>
    <property type="project" value="InterPro"/>
</dbReference>
<dbReference type="InterPro" id="IPR009056">
    <property type="entry name" value="Cyt_c-like_dom"/>
</dbReference>
<dbReference type="RefSeq" id="WP_260974685.1">
    <property type="nucleotide sequence ID" value="NZ_JAOANI010000005.1"/>
</dbReference>
<dbReference type="Gene3D" id="1.10.760.10">
    <property type="entry name" value="Cytochrome c-like domain"/>
    <property type="match status" value="1"/>
</dbReference>
<feature type="domain" description="Cytochrome c" evidence="6">
    <location>
        <begin position="30"/>
        <end position="124"/>
    </location>
</feature>
<protein>
    <submittedName>
        <fullName evidence="7">Cytochrome c</fullName>
    </submittedName>
</protein>
<sequence>MMVLKKFTLSLLSLAALGAALAAPVSAAGAAENNGEALFNQRCAACHQPGGIGTPGLAPPLVNSMLWPALAEQAPAYLWGVLNNGLSGTIEVDGIGYYGLVMPTQADLTAAQMKALAAYVLGDLNGLNVVLADEVLEYARSTPQSHSQLRGVRKNAQ</sequence>
<dbReference type="GO" id="GO:0046872">
    <property type="term" value="F:metal ion binding"/>
    <property type="evidence" value="ECO:0007669"/>
    <property type="project" value="UniProtKB-KW"/>
</dbReference>
<gene>
    <name evidence="7" type="ORF">NYR02_01800</name>
</gene>
<evidence type="ECO:0000256" key="5">
    <source>
        <dbReference type="SAM" id="SignalP"/>
    </source>
</evidence>
<evidence type="ECO:0000259" key="6">
    <source>
        <dbReference type="PROSITE" id="PS51007"/>
    </source>
</evidence>
<keyword evidence="5" id="KW-0732">Signal</keyword>
<evidence type="ECO:0000256" key="3">
    <source>
        <dbReference type="ARBA" id="ARBA00023004"/>
    </source>
</evidence>
<keyword evidence="2 4" id="KW-0479">Metal-binding</keyword>
<dbReference type="GO" id="GO:0020037">
    <property type="term" value="F:heme binding"/>
    <property type="evidence" value="ECO:0007669"/>
    <property type="project" value="InterPro"/>
</dbReference>
<feature type="chain" id="PRO_5040785524" evidence="5">
    <location>
        <begin position="23"/>
        <end position="157"/>
    </location>
</feature>
<dbReference type="AlphaFoldDB" id="A0A9X3AQF2"/>
<accession>A0A9X3AQF2</accession>
<evidence type="ECO:0000256" key="1">
    <source>
        <dbReference type="ARBA" id="ARBA00022617"/>
    </source>
</evidence>
<evidence type="ECO:0000256" key="4">
    <source>
        <dbReference type="PROSITE-ProRule" id="PRU00433"/>
    </source>
</evidence>
<keyword evidence="3 4" id="KW-0408">Iron</keyword>
<evidence type="ECO:0000313" key="7">
    <source>
        <dbReference type="EMBL" id="MCT7357754.1"/>
    </source>
</evidence>
<name>A0A9X3AQF2_9GAMM</name>
<proteinExistence type="predicted"/>
<keyword evidence="8" id="KW-1185">Reference proteome</keyword>
<keyword evidence="1 4" id="KW-0349">Heme</keyword>
<dbReference type="EMBL" id="JAOANI010000005">
    <property type="protein sequence ID" value="MCT7357754.1"/>
    <property type="molecule type" value="Genomic_DNA"/>
</dbReference>
<reference evidence="7" key="1">
    <citation type="journal article" date="2022" name="Front. Microbiol.">
        <title>Genome-based taxonomic rearrangement of Oceanobacter-related bacteria including the description of Thalassolituus hydrocarbonoclasticus sp. nov. and Thalassolituus pacificus sp. nov. and emended description of the genus Thalassolituus.</title>
        <authorList>
            <person name="Dong C."/>
            <person name="Wei L."/>
            <person name="Wang J."/>
            <person name="Lai Q."/>
            <person name="Huang Z."/>
            <person name="Shao Z."/>
        </authorList>
    </citation>
    <scope>NUCLEOTIDE SEQUENCE</scope>
    <source>
        <strain evidence="7">59MF3M-4</strain>
    </source>
</reference>
<feature type="signal peptide" evidence="5">
    <location>
        <begin position="1"/>
        <end position="22"/>
    </location>
</feature>
<dbReference type="Proteomes" id="UP001147830">
    <property type="component" value="Unassembled WGS sequence"/>
</dbReference>
<comment type="caution">
    <text evidence="7">The sequence shown here is derived from an EMBL/GenBank/DDBJ whole genome shotgun (WGS) entry which is preliminary data.</text>
</comment>
<reference evidence="7" key="2">
    <citation type="submission" date="2022-08" db="EMBL/GenBank/DDBJ databases">
        <authorList>
            <person name="Dong C."/>
        </authorList>
    </citation>
    <scope>NUCLEOTIDE SEQUENCE</scope>
    <source>
        <strain evidence="7">59MF3M-4</strain>
    </source>
</reference>
<evidence type="ECO:0000313" key="8">
    <source>
        <dbReference type="Proteomes" id="UP001147830"/>
    </source>
</evidence>
<organism evidence="7 8">
    <name type="scientific">Thalassolituus pacificus</name>
    <dbReference type="NCBI Taxonomy" id="2975440"/>
    <lineage>
        <taxon>Bacteria</taxon>
        <taxon>Pseudomonadati</taxon>
        <taxon>Pseudomonadota</taxon>
        <taxon>Gammaproteobacteria</taxon>
        <taxon>Oceanospirillales</taxon>
        <taxon>Oceanospirillaceae</taxon>
        <taxon>Thalassolituus</taxon>
    </lineage>
</organism>
<dbReference type="SUPFAM" id="SSF46626">
    <property type="entry name" value="Cytochrome c"/>
    <property type="match status" value="1"/>
</dbReference>